<proteinExistence type="predicted"/>
<accession>A0ACD4ZL46</accession>
<evidence type="ECO:0000313" key="1">
    <source>
        <dbReference type="EMBL" id="WSB98526.1"/>
    </source>
</evidence>
<keyword evidence="2" id="KW-1185">Reference proteome</keyword>
<protein>
    <submittedName>
        <fullName evidence="1">Alpha/beta hydrolase</fullName>
    </submittedName>
</protein>
<evidence type="ECO:0000313" key="2">
    <source>
        <dbReference type="Proteomes" id="UP001348369"/>
    </source>
</evidence>
<sequence>MDQRETSSVTAPATPTVVQLPLMRWGRPDASRRALLLHGLTSAAACWWRVADELAEAGWSVTAPDQRGHGLAPRTRRYDIEGFAADVLPLVPDGGGAWDLVVGHSLGGVVATAAASAQPGWAARLLLLDPVITVSGGVEDFVRGTLTELNATEESLLRDHPEWHAEDVFLKVQAAHRTSPYVAESFLRNNTPWSYEKELTEYARPVTVLAADPEHNPAFTADEGRRIGHSKADFHWTAVEGASHSIYRDNPAAVIAAALGGPER</sequence>
<name>A0ACD4ZL46_9ACTN</name>
<gene>
    <name evidence="1" type="ORF">OG835_16825</name>
</gene>
<dbReference type="EMBL" id="CP109109">
    <property type="protein sequence ID" value="WSB98526.1"/>
    <property type="molecule type" value="Genomic_DNA"/>
</dbReference>
<organism evidence="1 2">
    <name type="scientific">Streptomyces scopuliridis</name>
    <dbReference type="NCBI Taxonomy" id="452529"/>
    <lineage>
        <taxon>Bacteria</taxon>
        <taxon>Bacillati</taxon>
        <taxon>Actinomycetota</taxon>
        <taxon>Actinomycetes</taxon>
        <taxon>Kitasatosporales</taxon>
        <taxon>Streptomycetaceae</taxon>
        <taxon>Streptomyces</taxon>
    </lineage>
</organism>
<dbReference type="Proteomes" id="UP001348369">
    <property type="component" value="Chromosome"/>
</dbReference>
<reference evidence="1" key="1">
    <citation type="submission" date="2022-10" db="EMBL/GenBank/DDBJ databases">
        <title>The complete genomes of actinobacterial strains from the NBC collection.</title>
        <authorList>
            <person name="Joergensen T.S."/>
            <person name="Alvarez Arevalo M."/>
            <person name="Sterndorff E.B."/>
            <person name="Faurdal D."/>
            <person name="Vuksanovic O."/>
            <person name="Mourched A.-S."/>
            <person name="Charusanti P."/>
            <person name="Shaw S."/>
            <person name="Blin K."/>
            <person name="Weber T."/>
        </authorList>
    </citation>
    <scope>NUCLEOTIDE SEQUENCE</scope>
    <source>
        <strain evidence="1">NBC 01771</strain>
    </source>
</reference>
<keyword evidence="1" id="KW-0378">Hydrolase</keyword>